<evidence type="ECO:0000313" key="9">
    <source>
        <dbReference type="EMBL" id="ADP71920.1"/>
    </source>
</evidence>
<gene>
    <name evidence="9" type="ordered locus">Rvan_2709</name>
</gene>
<keyword evidence="3" id="KW-0813">Transport</keyword>
<dbReference type="STRING" id="648757.Rvan_2709"/>
<dbReference type="PANTHER" id="PTHR30085">
    <property type="entry name" value="AMINO ACID ABC TRANSPORTER PERMEASE"/>
    <property type="match status" value="1"/>
</dbReference>
<dbReference type="Gene3D" id="3.40.190.10">
    <property type="entry name" value="Periplasmic binding protein-like II"/>
    <property type="match status" value="2"/>
</dbReference>
<dbReference type="eggNOG" id="COG0834">
    <property type="taxonomic scope" value="Bacteria"/>
</dbReference>
<keyword evidence="10" id="KW-1185">Reference proteome</keyword>
<dbReference type="InterPro" id="IPR051455">
    <property type="entry name" value="Bact_solute-bind_prot3"/>
</dbReference>
<feature type="signal peptide" evidence="7">
    <location>
        <begin position="1"/>
        <end position="21"/>
    </location>
</feature>
<name>E3I7K1_RHOVT</name>
<feature type="chain" id="PRO_5005673525" evidence="7">
    <location>
        <begin position="22"/>
        <end position="302"/>
    </location>
</feature>
<evidence type="ECO:0000256" key="7">
    <source>
        <dbReference type="SAM" id="SignalP"/>
    </source>
</evidence>
<dbReference type="FunFam" id="3.40.190.10:FF:000052">
    <property type="entry name" value="Amino acid ABC transporter substrate-binding protein"/>
    <property type="match status" value="1"/>
</dbReference>
<dbReference type="OrthoDB" id="6192933at2"/>
<dbReference type="EMBL" id="CP002292">
    <property type="protein sequence ID" value="ADP71920.1"/>
    <property type="molecule type" value="Genomic_DNA"/>
</dbReference>
<proteinExistence type="inferred from homology"/>
<comment type="subcellular location">
    <subcellularLocation>
        <location evidence="1">Periplasm</location>
    </subcellularLocation>
</comment>
<evidence type="ECO:0000259" key="8">
    <source>
        <dbReference type="SMART" id="SM00062"/>
    </source>
</evidence>
<dbReference type="KEGG" id="rva:Rvan_2709"/>
<evidence type="ECO:0000256" key="5">
    <source>
        <dbReference type="ARBA" id="ARBA00022764"/>
    </source>
</evidence>
<dbReference type="SUPFAM" id="SSF53850">
    <property type="entry name" value="Periplasmic binding protein-like II"/>
    <property type="match status" value="1"/>
</dbReference>
<dbReference type="CDD" id="cd13688">
    <property type="entry name" value="PBP2_GltI_DEBP"/>
    <property type="match status" value="1"/>
</dbReference>
<evidence type="ECO:0000313" key="10">
    <source>
        <dbReference type="Proteomes" id="UP000001399"/>
    </source>
</evidence>
<protein>
    <submittedName>
        <fullName evidence="9">Extracellular solute-binding protein family 3</fullName>
    </submittedName>
</protein>
<feature type="domain" description="Solute-binding protein family 3/N-terminal" evidence="8">
    <location>
        <begin position="36"/>
        <end position="268"/>
    </location>
</feature>
<dbReference type="GO" id="GO:0005576">
    <property type="term" value="C:extracellular region"/>
    <property type="evidence" value="ECO:0007669"/>
    <property type="project" value="TreeGrafter"/>
</dbReference>
<dbReference type="AlphaFoldDB" id="E3I7K1"/>
<reference evidence="10" key="1">
    <citation type="journal article" date="2011" name="J. Bacteriol.">
        <title>Genome sequences of eight morphologically diverse alphaproteobacteria.</title>
        <authorList>
            <consortium name="US DOE Joint Genome Institute"/>
            <person name="Brown P.J."/>
            <person name="Kysela D.T."/>
            <person name="Buechlein A."/>
            <person name="Hemmerich C."/>
            <person name="Brun Y.V."/>
        </authorList>
    </citation>
    <scope>NUCLEOTIDE SEQUENCE [LARGE SCALE GENOMIC DNA]</scope>
    <source>
        <strain evidence="10">ATCC 17100 / ATH 3.1.1 / DSM 162 / LMG 4299</strain>
    </source>
</reference>
<evidence type="ECO:0000256" key="6">
    <source>
        <dbReference type="ARBA" id="ARBA00022970"/>
    </source>
</evidence>
<dbReference type="GO" id="GO:0030288">
    <property type="term" value="C:outer membrane-bounded periplasmic space"/>
    <property type="evidence" value="ECO:0007669"/>
    <property type="project" value="TreeGrafter"/>
</dbReference>
<evidence type="ECO:0000256" key="3">
    <source>
        <dbReference type="ARBA" id="ARBA00022448"/>
    </source>
</evidence>
<keyword evidence="5" id="KW-0574">Periplasm</keyword>
<dbReference type="Pfam" id="PF00497">
    <property type="entry name" value="SBP_bac_3"/>
    <property type="match status" value="1"/>
</dbReference>
<evidence type="ECO:0000256" key="2">
    <source>
        <dbReference type="ARBA" id="ARBA00010333"/>
    </source>
</evidence>
<dbReference type="HOGENOM" id="CLU_019602_0_0_5"/>
<dbReference type="SMART" id="SM00062">
    <property type="entry name" value="PBPb"/>
    <property type="match status" value="1"/>
</dbReference>
<dbReference type="RefSeq" id="WP_013420295.1">
    <property type="nucleotide sequence ID" value="NC_014664.1"/>
</dbReference>
<dbReference type="Proteomes" id="UP000001399">
    <property type="component" value="Chromosome"/>
</dbReference>
<accession>E3I7K1</accession>
<keyword evidence="4 7" id="KW-0732">Signal</keyword>
<dbReference type="InterPro" id="IPR001638">
    <property type="entry name" value="Solute-binding_3/MltF_N"/>
</dbReference>
<comment type="similarity">
    <text evidence="2">Belongs to the bacterial solute-binding protein 3 family.</text>
</comment>
<sequence length="302" mass="32661">MALSRWVLGLALFAMPGLAQAQDLTGTLKKIKDTGTITIGYRETSIPFSYLGAENKPVGFAMDICEKIVDAVKKELKDDSIKTNYVAVTSSTRIPLIANGTVDLVCGSATNNAERQKQVSYTNSHYLSESKYVTKKASNINSIADLKGKTVVSTAGTTNIKQLNERNQADNLGLTILTAKDHAEGFLMVETDRAAAFVMDDILLAGLAANSKDPSLYVISTDAFSKAEPYGIMLQKGDEPFKKAVDDATAEIYKTEGPALYKKWFQSPIPPKGINLNLPLSPALAKQFEAPLDAADPDAYIR</sequence>
<dbReference type="PANTHER" id="PTHR30085:SF2">
    <property type="entry name" value="GLUTAMATE_ASPARTATE IMPORT SOLUTE-BINDING PROTEIN"/>
    <property type="match status" value="1"/>
</dbReference>
<organism evidence="9 10">
    <name type="scientific">Rhodomicrobium vannielii (strain ATCC 17100 / DSM 162 / LMG 4299 / NCIMB 10020 / ATH 3.1.1)</name>
    <dbReference type="NCBI Taxonomy" id="648757"/>
    <lineage>
        <taxon>Bacteria</taxon>
        <taxon>Pseudomonadati</taxon>
        <taxon>Pseudomonadota</taxon>
        <taxon>Alphaproteobacteria</taxon>
        <taxon>Hyphomicrobiales</taxon>
        <taxon>Hyphomicrobiaceae</taxon>
        <taxon>Rhodomicrobium</taxon>
    </lineage>
</organism>
<dbReference type="GO" id="GO:0006865">
    <property type="term" value="P:amino acid transport"/>
    <property type="evidence" value="ECO:0007669"/>
    <property type="project" value="UniProtKB-KW"/>
</dbReference>
<evidence type="ECO:0000256" key="1">
    <source>
        <dbReference type="ARBA" id="ARBA00004418"/>
    </source>
</evidence>
<evidence type="ECO:0000256" key="4">
    <source>
        <dbReference type="ARBA" id="ARBA00022729"/>
    </source>
</evidence>
<keyword evidence="6" id="KW-0029">Amino-acid transport</keyword>